<evidence type="ECO:0000313" key="1">
    <source>
        <dbReference type="EMBL" id="MBP1933164.1"/>
    </source>
</evidence>
<comment type="caution">
    <text evidence="1">The sequence shown here is derived from an EMBL/GenBank/DDBJ whole genome shotgun (WGS) entry which is preliminary data.</text>
</comment>
<sequence length="64" mass="7391">MIQEMRKQLHQCIGEQVEVITKKNDKIIGKLSWLSPDRCMAEITLKTGQIDTVMDLHIKAIKKL</sequence>
<protein>
    <submittedName>
        <fullName evidence="1">Uncharacterized protein</fullName>
    </submittedName>
</protein>
<dbReference type="Proteomes" id="UP001519343">
    <property type="component" value="Unassembled WGS sequence"/>
</dbReference>
<name>A0ABS4GSE1_9BACL</name>
<reference evidence="1 2" key="1">
    <citation type="submission" date="2021-03" db="EMBL/GenBank/DDBJ databases">
        <title>Genomic Encyclopedia of Type Strains, Phase IV (KMG-IV): sequencing the most valuable type-strain genomes for metagenomic binning, comparative biology and taxonomic classification.</title>
        <authorList>
            <person name="Goeker M."/>
        </authorList>
    </citation>
    <scope>NUCLEOTIDE SEQUENCE [LARGE SCALE GENOMIC DNA]</scope>
    <source>
        <strain evidence="1 2">DSM 24738</strain>
    </source>
</reference>
<proteinExistence type="predicted"/>
<gene>
    <name evidence="1" type="ORF">J2Z37_003175</name>
</gene>
<organism evidence="1 2">
    <name type="scientific">Ammoniphilus resinae</name>
    <dbReference type="NCBI Taxonomy" id="861532"/>
    <lineage>
        <taxon>Bacteria</taxon>
        <taxon>Bacillati</taxon>
        <taxon>Bacillota</taxon>
        <taxon>Bacilli</taxon>
        <taxon>Bacillales</taxon>
        <taxon>Paenibacillaceae</taxon>
        <taxon>Aneurinibacillus group</taxon>
        <taxon>Ammoniphilus</taxon>
    </lineage>
</organism>
<keyword evidence="2" id="KW-1185">Reference proteome</keyword>
<dbReference type="RefSeq" id="WP_209811180.1">
    <property type="nucleotide sequence ID" value="NZ_JAGGKT010000009.1"/>
</dbReference>
<evidence type="ECO:0000313" key="2">
    <source>
        <dbReference type="Proteomes" id="UP001519343"/>
    </source>
</evidence>
<dbReference type="EMBL" id="JAGGKT010000009">
    <property type="protein sequence ID" value="MBP1933164.1"/>
    <property type="molecule type" value="Genomic_DNA"/>
</dbReference>
<accession>A0ABS4GSE1</accession>